<evidence type="ECO:0000256" key="4">
    <source>
        <dbReference type="ARBA" id="ARBA00022723"/>
    </source>
</evidence>
<dbReference type="Pfam" id="PF04055">
    <property type="entry name" value="Radical_SAM"/>
    <property type="match status" value="1"/>
</dbReference>
<keyword evidence="2" id="KW-0004">4Fe-4S</keyword>
<dbReference type="EMBL" id="CP001348">
    <property type="protein sequence ID" value="ACL74916.1"/>
    <property type="molecule type" value="Genomic_DNA"/>
</dbReference>
<dbReference type="OrthoDB" id="1737006at2"/>
<keyword evidence="5" id="KW-0408">Iron</keyword>
<evidence type="ECO:0000256" key="6">
    <source>
        <dbReference type="ARBA" id="ARBA00023014"/>
    </source>
</evidence>
<dbReference type="eggNOG" id="COG0641">
    <property type="taxonomic scope" value="Bacteria"/>
</dbReference>
<dbReference type="CDD" id="cd21124">
    <property type="entry name" value="SPASM_CteB-like"/>
    <property type="match status" value="1"/>
</dbReference>
<evidence type="ECO:0000256" key="1">
    <source>
        <dbReference type="ARBA" id="ARBA00001966"/>
    </source>
</evidence>
<keyword evidence="6" id="KW-0411">Iron-sulfur</keyword>
<name>B8I6M4_RUMCH</name>
<dbReference type="InterPro" id="IPR023867">
    <property type="entry name" value="Sulphatase_maturase_rSAM"/>
</dbReference>
<dbReference type="InterPro" id="IPR013785">
    <property type="entry name" value="Aldolase_TIM"/>
</dbReference>
<dbReference type="CDD" id="cd01335">
    <property type="entry name" value="Radical_SAM"/>
    <property type="match status" value="1"/>
</dbReference>
<evidence type="ECO:0000256" key="2">
    <source>
        <dbReference type="ARBA" id="ARBA00022485"/>
    </source>
</evidence>
<keyword evidence="3" id="KW-0949">S-adenosyl-L-methionine</keyword>
<reference evidence="8 9" key="1">
    <citation type="submission" date="2009-01" db="EMBL/GenBank/DDBJ databases">
        <title>Complete sequence of Clostridium cellulolyticum H10.</title>
        <authorList>
            <consortium name="US DOE Joint Genome Institute"/>
            <person name="Lucas S."/>
            <person name="Copeland A."/>
            <person name="Lapidus A."/>
            <person name="Glavina del Rio T."/>
            <person name="Dalin E."/>
            <person name="Tice H."/>
            <person name="Bruce D."/>
            <person name="Goodwin L."/>
            <person name="Pitluck S."/>
            <person name="Chertkov O."/>
            <person name="Saunders E."/>
            <person name="Brettin T."/>
            <person name="Detter J.C."/>
            <person name="Han C."/>
            <person name="Larimer F."/>
            <person name="Land M."/>
            <person name="Hauser L."/>
            <person name="Kyrpides N."/>
            <person name="Ivanova N."/>
            <person name="Zhou J."/>
            <person name="Richardson P."/>
        </authorList>
    </citation>
    <scope>NUCLEOTIDE SEQUENCE [LARGE SCALE GENOMIC DNA]</scope>
    <source>
        <strain evidence="9">ATCC 35319 / DSM 5812 / JCM 6584 / H10</strain>
    </source>
</reference>
<dbReference type="GO" id="GO:0046872">
    <property type="term" value="F:metal ion binding"/>
    <property type="evidence" value="ECO:0007669"/>
    <property type="project" value="UniProtKB-KW"/>
</dbReference>
<dbReference type="SFLD" id="SFLDG01384">
    <property type="entry name" value="thioether_bond_formation_requi"/>
    <property type="match status" value="1"/>
</dbReference>
<dbReference type="PANTHER" id="PTHR43273:SF8">
    <property type="entry name" value="RADICAL SAM DOMAIN PROTEIN"/>
    <property type="match status" value="1"/>
</dbReference>
<evidence type="ECO:0000259" key="7">
    <source>
        <dbReference type="PROSITE" id="PS51918"/>
    </source>
</evidence>
<dbReference type="KEGG" id="cce:Ccel_0534"/>
<dbReference type="InterPro" id="IPR047602">
    <property type="entry name" value="SPASM_CteB-like"/>
</dbReference>
<dbReference type="STRING" id="394503.Ccel_0534"/>
<gene>
    <name evidence="8" type="ordered locus">Ccel_0534</name>
</gene>
<dbReference type="Gene3D" id="3.20.20.70">
    <property type="entry name" value="Aldolase class I"/>
    <property type="match status" value="1"/>
</dbReference>
<evidence type="ECO:0000256" key="3">
    <source>
        <dbReference type="ARBA" id="ARBA00022691"/>
    </source>
</evidence>
<keyword evidence="9" id="KW-1185">Reference proteome</keyword>
<dbReference type="NCBIfam" id="TIGR03974">
    <property type="entry name" value="rSAM_six_Cys"/>
    <property type="match status" value="1"/>
</dbReference>
<protein>
    <submittedName>
        <fullName evidence="8">Radical SAM domain protein</fullName>
    </submittedName>
</protein>
<evidence type="ECO:0000313" key="8">
    <source>
        <dbReference type="EMBL" id="ACL74916.1"/>
    </source>
</evidence>
<dbReference type="InterPro" id="IPR058240">
    <property type="entry name" value="rSAM_sf"/>
</dbReference>
<accession>B8I6M4</accession>
<dbReference type="AlphaFoldDB" id="B8I6M4"/>
<dbReference type="Proteomes" id="UP000001349">
    <property type="component" value="Chromosome"/>
</dbReference>
<dbReference type="PANTHER" id="PTHR43273">
    <property type="entry name" value="ANAEROBIC SULFATASE-MATURATING ENZYME HOMOLOG ASLB-RELATED"/>
    <property type="match status" value="1"/>
</dbReference>
<dbReference type="InterPro" id="IPR023885">
    <property type="entry name" value="4Fe4S-binding_SPASM_dom"/>
</dbReference>
<proteinExistence type="predicted"/>
<dbReference type="SUPFAM" id="SSF102114">
    <property type="entry name" value="Radical SAM enzymes"/>
    <property type="match status" value="1"/>
</dbReference>
<sequence length="447" mass="51091">MIHKYTMHDTNIVLDINSGAVHVFDDAAFDVVDLYKNKTKEQIIESLSENYTGQVIVDAYGEIAELESQGLLFSEDAYSDALQKWERKPVVKALCLHICHDCNLRCKYCFASTGSFGGHRTMMDLETGKKAIDFLIEKSAGRRNLEVDFFGGEPLMNFDVVKGIVKYARIREKEAGKNFRFTITTNAVLLNEEIKDFINANMHNVVLSIDGRKETNDRMRPRVDGSGTYTKILPKILDMAESRNQDNYYVRGTFTRENLDFSNDVLHLADQGFKQISIEPVVAAKDSGYDIREHDIPKLFEEYENLAREYVKRDSEKRGFNFFHFMVDLQQGPCVIKRLGGCGSGHEYLAVTPEGDLYPCHQFVGDEKFKMGNVHEGVFNTDFQKNFQKSNVYTKKDCAECWAKFYCSGGCAANAYQFNNDINVPYKIGCELEKKRVECAIWIKTQE</sequence>
<comment type="cofactor">
    <cofactor evidence="1">
        <name>[4Fe-4S] cluster</name>
        <dbReference type="ChEBI" id="CHEBI:49883"/>
    </cofactor>
</comment>
<dbReference type="InterPro" id="IPR000385">
    <property type="entry name" value="MoaA_NifB_PqqE_Fe-S-bd_CS"/>
</dbReference>
<dbReference type="SFLD" id="SFLDS00029">
    <property type="entry name" value="Radical_SAM"/>
    <property type="match status" value="1"/>
</dbReference>
<evidence type="ECO:0000313" key="9">
    <source>
        <dbReference type="Proteomes" id="UP000001349"/>
    </source>
</evidence>
<dbReference type="Pfam" id="PF13186">
    <property type="entry name" value="SPASM"/>
    <property type="match status" value="1"/>
</dbReference>
<dbReference type="InterPro" id="IPR007197">
    <property type="entry name" value="rSAM"/>
</dbReference>
<dbReference type="NCBIfam" id="TIGR04085">
    <property type="entry name" value="rSAM_more_4Fe4S"/>
    <property type="match status" value="1"/>
</dbReference>
<dbReference type="GO" id="GO:0051539">
    <property type="term" value="F:4 iron, 4 sulfur cluster binding"/>
    <property type="evidence" value="ECO:0007669"/>
    <property type="project" value="UniProtKB-KW"/>
</dbReference>
<organism evidence="8 9">
    <name type="scientific">Ruminiclostridium cellulolyticum (strain ATCC 35319 / DSM 5812 / JCM 6584 / H10)</name>
    <name type="common">Clostridium cellulolyticum</name>
    <dbReference type="NCBI Taxonomy" id="394503"/>
    <lineage>
        <taxon>Bacteria</taxon>
        <taxon>Bacillati</taxon>
        <taxon>Bacillota</taxon>
        <taxon>Clostridia</taxon>
        <taxon>Eubacteriales</taxon>
        <taxon>Oscillospiraceae</taxon>
        <taxon>Ruminiclostridium</taxon>
    </lineage>
</organism>
<dbReference type="RefSeq" id="WP_015924088.1">
    <property type="nucleotide sequence ID" value="NC_011898.1"/>
</dbReference>
<keyword evidence="4" id="KW-0479">Metal-binding</keyword>
<feature type="domain" description="Radical SAM core" evidence="7">
    <location>
        <begin position="88"/>
        <end position="321"/>
    </location>
</feature>
<evidence type="ECO:0000256" key="5">
    <source>
        <dbReference type="ARBA" id="ARBA00023004"/>
    </source>
</evidence>
<dbReference type="InterPro" id="IPR024025">
    <property type="entry name" value="SCIFF_rSAM_maturase"/>
</dbReference>
<dbReference type="PROSITE" id="PS01305">
    <property type="entry name" value="MOAA_NIFB_PQQE"/>
    <property type="match status" value="1"/>
</dbReference>
<dbReference type="HOGENOM" id="CLU_009273_3_3_9"/>
<dbReference type="GO" id="GO:0016491">
    <property type="term" value="F:oxidoreductase activity"/>
    <property type="evidence" value="ECO:0007669"/>
    <property type="project" value="InterPro"/>
</dbReference>
<dbReference type="SFLD" id="SFLDG01067">
    <property type="entry name" value="SPASM/twitch_domain_containing"/>
    <property type="match status" value="1"/>
</dbReference>
<dbReference type="PROSITE" id="PS51918">
    <property type="entry name" value="RADICAL_SAM"/>
    <property type="match status" value="1"/>
</dbReference>
<dbReference type="SFLD" id="SFLDG01386">
    <property type="entry name" value="main_SPASM_domain-containing"/>
    <property type="match status" value="1"/>
</dbReference>